<reference evidence="3" key="1">
    <citation type="journal article" date="2019" name="Int. J. Syst. Evol. Microbiol.">
        <title>The Global Catalogue of Microorganisms (GCM) 10K type strain sequencing project: providing services to taxonomists for standard genome sequencing and annotation.</title>
        <authorList>
            <consortium name="The Broad Institute Genomics Platform"/>
            <consortium name="The Broad Institute Genome Sequencing Center for Infectious Disease"/>
            <person name="Wu L."/>
            <person name="Ma J."/>
        </authorList>
    </citation>
    <scope>NUCLEOTIDE SEQUENCE [LARGE SCALE GENOMIC DNA]</scope>
    <source>
        <strain evidence="3">CG52</strain>
    </source>
</reference>
<evidence type="ECO:0000313" key="3">
    <source>
        <dbReference type="Proteomes" id="UP001597322"/>
    </source>
</evidence>
<proteinExistence type="predicted"/>
<evidence type="ECO:0000259" key="1">
    <source>
        <dbReference type="PROSITE" id="PS50075"/>
    </source>
</evidence>
<gene>
    <name evidence="2" type="ORF">ACFSE1_08710</name>
</gene>
<dbReference type="InterPro" id="IPR009081">
    <property type="entry name" value="PP-bd_ACP"/>
</dbReference>
<evidence type="ECO:0000313" key="2">
    <source>
        <dbReference type="EMBL" id="MFD1745537.1"/>
    </source>
</evidence>
<dbReference type="PROSITE" id="PS50075">
    <property type="entry name" value="CARRIER"/>
    <property type="match status" value="1"/>
</dbReference>
<comment type="caution">
    <text evidence="2">The sequence shown here is derived from an EMBL/GenBank/DDBJ whole genome shotgun (WGS) entry which is preliminary data.</text>
</comment>
<dbReference type="Proteomes" id="UP001597322">
    <property type="component" value="Unassembled WGS sequence"/>
</dbReference>
<dbReference type="SUPFAM" id="SSF47336">
    <property type="entry name" value="ACP-like"/>
    <property type="match status" value="1"/>
</dbReference>
<keyword evidence="3" id="KW-1185">Reference proteome</keyword>
<dbReference type="EMBL" id="JBHUEQ010000015">
    <property type="protein sequence ID" value="MFD1745537.1"/>
    <property type="molecule type" value="Genomic_DNA"/>
</dbReference>
<dbReference type="Gene3D" id="1.10.1200.10">
    <property type="entry name" value="ACP-like"/>
    <property type="match status" value="1"/>
</dbReference>
<organism evidence="2 3">
    <name type="scientific">Rhizobium helianthi</name>
    <dbReference type="NCBI Taxonomy" id="1132695"/>
    <lineage>
        <taxon>Bacteria</taxon>
        <taxon>Pseudomonadati</taxon>
        <taxon>Pseudomonadota</taxon>
        <taxon>Alphaproteobacteria</taxon>
        <taxon>Hyphomicrobiales</taxon>
        <taxon>Rhizobiaceae</taxon>
        <taxon>Rhizobium/Agrobacterium group</taxon>
        <taxon>Rhizobium</taxon>
    </lineage>
</organism>
<dbReference type="RefSeq" id="WP_377399385.1">
    <property type="nucleotide sequence ID" value="NZ_JBHUEQ010000015.1"/>
</dbReference>
<dbReference type="Pfam" id="PF00550">
    <property type="entry name" value="PP-binding"/>
    <property type="match status" value="1"/>
</dbReference>
<dbReference type="InterPro" id="IPR036736">
    <property type="entry name" value="ACP-like_sf"/>
</dbReference>
<accession>A0ABW4M253</accession>
<protein>
    <submittedName>
        <fullName evidence="2">Acyl carrier protein</fullName>
    </submittedName>
</protein>
<name>A0ABW4M253_9HYPH</name>
<feature type="domain" description="Carrier" evidence="1">
    <location>
        <begin position="2"/>
        <end position="76"/>
    </location>
</feature>
<sequence length="76" mass="8434">MGNRSILLNIIKNNFSSIDVSKIDASSPLERQGLDSLDMTTFLFAIEGEFGTPIPTAKVSSLRTLEDIEKFLDQKD</sequence>